<name>A0A392T3L3_9FABA</name>
<proteinExistence type="predicted"/>
<protein>
    <submittedName>
        <fullName evidence="1">3-hydroxy-3-methylglutaryl coenzyme A reductase</fullName>
    </submittedName>
</protein>
<sequence>GVSLIASVIYLMSFFGIGIIFQSSAVHYHEEEEDEADIAKNSGSCLAGVSPKLPPAPAVILSSDDEEIVRAV</sequence>
<dbReference type="AlphaFoldDB" id="A0A392T3L3"/>
<feature type="non-terminal residue" evidence="1">
    <location>
        <position position="72"/>
    </location>
</feature>
<reference evidence="1 2" key="1">
    <citation type="journal article" date="2018" name="Front. Plant Sci.">
        <title>Red Clover (Trifolium pratense) and Zigzag Clover (T. medium) - A Picture of Genomic Similarities and Differences.</title>
        <authorList>
            <person name="Dluhosova J."/>
            <person name="Istvanek J."/>
            <person name="Nedelnik J."/>
            <person name="Repkova J."/>
        </authorList>
    </citation>
    <scope>NUCLEOTIDE SEQUENCE [LARGE SCALE GENOMIC DNA]</scope>
    <source>
        <strain evidence="2">cv. 10/8</strain>
        <tissue evidence="1">Leaf</tissue>
    </source>
</reference>
<organism evidence="1 2">
    <name type="scientific">Trifolium medium</name>
    <dbReference type="NCBI Taxonomy" id="97028"/>
    <lineage>
        <taxon>Eukaryota</taxon>
        <taxon>Viridiplantae</taxon>
        <taxon>Streptophyta</taxon>
        <taxon>Embryophyta</taxon>
        <taxon>Tracheophyta</taxon>
        <taxon>Spermatophyta</taxon>
        <taxon>Magnoliopsida</taxon>
        <taxon>eudicotyledons</taxon>
        <taxon>Gunneridae</taxon>
        <taxon>Pentapetalae</taxon>
        <taxon>rosids</taxon>
        <taxon>fabids</taxon>
        <taxon>Fabales</taxon>
        <taxon>Fabaceae</taxon>
        <taxon>Papilionoideae</taxon>
        <taxon>50 kb inversion clade</taxon>
        <taxon>NPAAA clade</taxon>
        <taxon>Hologalegina</taxon>
        <taxon>IRL clade</taxon>
        <taxon>Trifolieae</taxon>
        <taxon>Trifolium</taxon>
    </lineage>
</organism>
<feature type="non-terminal residue" evidence="1">
    <location>
        <position position="1"/>
    </location>
</feature>
<evidence type="ECO:0000313" key="2">
    <source>
        <dbReference type="Proteomes" id="UP000265520"/>
    </source>
</evidence>
<dbReference type="Proteomes" id="UP000265520">
    <property type="component" value="Unassembled WGS sequence"/>
</dbReference>
<dbReference type="EMBL" id="LXQA010500528">
    <property type="protein sequence ID" value="MCI55711.1"/>
    <property type="molecule type" value="Genomic_DNA"/>
</dbReference>
<comment type="caution">
    <text evidence="1">The sequence shown here is derived from an EMBL/GenBank/DDBJ whole genome shotgun (WGS) entry which is preliminary data.</text>
</comment>
<evidence type="ECO:0000313" key="1">
    <source>
        <dbReference type="EMBL" id="MCI55711.1"/>
    </source>
</evidence>
<accession>A0A392T3L3</accession>
<keyword evidence="2" id="KW-1185">Reference proteome</keyword>